<feature type="transmembrane region" description="Helical" evidence="1">
    <location>
        <begin position="50"/>
        <end position="72"/>
    </location>
</feature>
<keyword evidence="3" id="KW-1185">Reference proteome</keyword>
<feature type="transmembrane region" description="Helical" evidence="1">
    <location>
        <begin position="134"/>
        <end position="155"/>
    </location>
</feature>
<gene>
    <name evidence="2" type="ORF">ACFSJG_16305</name>
</gene>
<name>A0ABW4P6P5_9NOCA</name>
<feature type="transmembrane region" description="Helical" evidence="1">
    <location>
        <begin position="162"/>
        <end position="179"/>
    </location>
</feature>
<proteinExistence type="predicted"/>
<feature type="transmembrane region" description="Helical" evidence="1">
    <location>
        <begin position="7"/>
        <end position="30"/>
    </location>
</feature>
<reference evidence="3" key="1">
    <citation type="journal article" date="2019" name="Int. J. Syst. Evol. Microbiol.">
        <title>The Global Catalogue of Microorganisms (GCM) 10K type strain sequencing project: providing services to taxonomists for standard genome sequencing and annotation.</title>
        <authorList>
            <consortium name="The Broad Institute Genomics Platform"/>
            <consortium name="The Broad Institute Genome Sequencing Center for Infectious Disease"/>
            <person name="Wu L."/>
            <person name="Ma J."/>
        </authorList>
    </citation>
    <scope>NUCLEOTIDE SEQUENCE [LARGE SCALE GENOMIC DNA]</scope>
    <source>
        <strain evidence="3">DT72</strain>
    </source>
</reference>
<evidence type="ECO:0000256" key="1">
    <source>
        <dbReference type="SAM" id="Phobius"/>
    </source>
</evidence>
<feature type="transmembrane region" description="Helical" evidence="1">
    <location>
        <begin position="79"/>
        <end position="101"/>
    </location>
</feature>
<dbReference type="RefSeq" id="WP_378486272.1">
    <property type="nucleotide sequence ID" value="NZ_JBHUFB010000012.1"/>
</dbReference>
<evidence type="ECO:0008006" key="4">
    <source>
        <dbReference type="Google" id="ProtNLM"/>
    </source>
</evidence>
<accession>A0ABW4P6P5</accession>
<protein>
    <recommendedName>
        <fullName evidence="4">DUF4386 domain-containing protein</fullName>
    </recommendedName>
</protein>
<evidence type="ECO:0000313" key="3">
    <source>
        <dbReference type="Proteomes" id="UP001597286"/>
    </source>
</evidence>
<keyword evidence="1" id="KW-0812">Transmembrane</keyword>
<evidence type="ECO:0000313" key="2">
    <source>
        <dbReference type="EMBL" id="MFD1813783.1"/>
    </source>
</evidence>
<dbReference type="Proteomes" id="UP001597286">
    <property type="component" value="Unassembled WGS sequence"/>
</dbReference>
<comment type="caution">
    <text evidence="2">The sequence shown here is derived from an EMBL/GenBank/DDBJ whole genome shotgun (WGS) entry which is preliminary data.</text>
</comment>
<feature type="transmembrane region" description="Helical" evidence="1">
    <location>
        <begin position="185"/>
        <end position="206"/>
    </location>
</feature>
<keyword evidence="1" id="KW-1133">Transmembrane helix</keyword>
<organism evidence="2 3">
    <name type="scientific">Rhodococcus gannanensis</name>
    <dbReference type="NCBI Taxonomy" id="1960308"/>
    <lineage>
        <taxon>Bacteria</taxon>
        <taxon>Bacillati</taxon>
        <taxon>Actinomycetota</taxon>
        <taxon>Actinomycetes</taxon>
        <taxon>Mycobacteriales</taxon>
        <taxon>Nocardiaceae</taxon>
        <taxon>Rhodococcus</taxon>
    </lineage>
</organism>
<sequence length="227" mass="23484">MTITPAFLYRLSAGAVVAAFVLNLTGGLLHPVVDGNSHSVDSLTAWSSPWAQLILLVGTVVQLAALPGIYAWIAPRVGVGGLVAFVTLYASLMLTALPHLAVEAFVSYELASDPGTAHLVPADGSLFPSTTFTAIQTMFGLAYMLSLIVLGVVLARSSAVPRWIGIVMAIGGLICVVPWPEAPGVTGLVIELPRGLAFAAIGVLILRAGGEHVRSAAAERSARPLPV</sequence>
<keyword evidence="1" id="KW-0472">Membrane</keyword>
<dbReference type="EMBL" id="JBHUFB010000012">
    <property type="protein sequence ID" value="MFD1813783.1"/>
    <property type="molecule type" value="Genomic_DNA"/>
</dbReference>